<feature type="compositionally biased region" description="Gly residues" evidence="1">
    <location>
        <begin position="44"/>
        <end position="63"/>
    </location>
</feature>
<accession>A0A0K2B3H3</accession>
<sequence>MDLDPDLAALRPLGGFSVLHASKTSPYGPFPTLAHAYAPVDGEPGQGGRAHDGPGGTGFGGPGDATPDAPAPLRADPLAFRVHKVAAAIRAPDRRVAASVAHQGLAARLWSVTLGCAALYGHVPDLAPSLLHWDPDATAPDDLWLAEVRSRPGDVATIAEVVLRTHLTPLTATLHARYRVATGLLRGNAASALAGAGRELDRWARRHGRTDTAARARSLTSGLLAHPLLAGTGALTGTAFRRRSCCLYYRVPGGGLCGDCCFSRPPGSPGPPRAARTARSPRDP</sequence>
<evidence type="ECO:0000256" key="1">
    <source>
        <dbReference type="SAM" id="MobiDB-lite"/>
    </source>
</evidence>
<gene>
    <name evidence="3" type="ORF">SAM23877_6582</name>
</gene>
<dbReference type="Pfam" id="PF11575">
    <property type="entry name" value="FhuF_C"/>
    <property type="match status" value="1"/>
</dbReference>
<dbReference type="EMBL" id="CP012382">
    <property type="protein sequence ID" value="AKZ59627.1"/>
    <property type="molecule type" value="Genomic_DNA"/>
</dbReference>
<dbReference type="InterPro" id="IPR024726">
    <property type="entry name" value="FhuF_C"/>
</dbReference>
<organism evidence="3 4">
    <name type="scientific">Streptomyces ambofaciens (strain ATCC 23877 / 3486 / DSM 40053 / JCM 4204 / NBRC 12836 / NRRL B-2516)</name>
    <dbReference type="NCBI Taxonomy" id="278992"/>
    <lineage>
        <taxon>Bacteria</taxon>
        <taxon>Bacillati</taxon>
        <taxon>Actinomycetota</taxon>
        <taxon>Actinomycetes</taxon>
        <taxon>Kitasatosporales</taxon>
        <taxon>Streptomycetaceae</taxon>
        <taxon>Streptomyces</taxon>
    </lineage>
</organism>
<dbReference type="GO" id="GO:0051537">
    <property type="term" value="F:2 iron, 2 sulfur cluster binding"/>
    <property type="evidence" value="ECO:0007669"/>
    <property type="project" value="InterPro"/>
</dbReference>
<evidence type="ECO:0000259" key="2">
    <source>
        <dbReference type="Pfam" id="PF11575"/>
    </source>
</evidence>
<dbReference type="RefSeq" id="WP_053140353.1">
    <property type="nucleotide sequence ID" value="NZ_CP012382.1"/>
</dbReference>
<feature type="domain" description="Ferric siderophore reductase C-terminal" evidence="2">
    <location>
        <begin position="242"/>
        <end position="261"/>
    </location>
</feature>
<dbReference type="STRING" id="1889.SAM40697_5923"/>
<dbReference type="KEGG" id="samb:SAM23877_6582"/>
<reference evidence="3" key="1">
    <citation type="submission" date="2015-07" db="EMBL/GenBank/DDBJ databases">
        <title>Complete genome sequence of Streptomyces ambofaciens ATCC 23877, the spiramycin producer.</title>
        <authorList>
            <person name="Thibessard A."/>
            <person name="Haas D."/>
            <person name="Gerbaud C."/>
            <person name="Aigle B."/>
            <person name="Lautru S."/>
            <person name="Pernodet J.-L."/>
            <person name="Leblond P."/>
        </authorList>
    </citation>
    <scope>NUCLEOTIDE SEQUENCE [LARGE SCALE GENOMIC DNA]</scope>
    <source>
        <strain evidence="3">ATCC 23877</strain>
    </source>
</reference>
<name>A0A0K2B3H3_STRA7</name>
<feature type="region of interest" description="Disordered" evidence="1">
    <location>
        <begin position="40"/>
        <end position="72"/>
    </location>
</feature>
<evidence type="ECO:0000313" key="3">
    <source>
        <dbReference type="EMBL" id="AKZ59627.1"/>
    </source>
</evidence>
<dbReference type="Proteomes" id="UP000061018">
    <property type="component" value="Chromosome"/>
</dbReference>
<proteinExistence type="predicted"/>
<evidence type="ECO:0000313" key="4">
    <source>
        <dbReference type="Proteomes" id="UP000061018"/>
    </source>
</evidence>
<dbReference type="AlphaFoldDB" id="A0A0K2B3H3"/>
<protein>
    <recommendedName>
        <fullName evidence="2">Ferric siderophore reductase C-terminal domain-containing protein</fullName>
    </recommendedName>
</protein>